<organism evidence="2 3">
    <name type="scientific">Corynespora cassiicola Philippines</name>
    <dbReference type="NCBI Taxonomy" id="1448308"/>
    <lineage>
        <taxon>Eukaryota</taxon>
        <taxon>Fungi</taxon>
        <taxon>Dikarya</taxon>
        <taxon>Ascomycota</taxon>
        <taxon>Pezizomycotina</taxon>
        <taxon>Dothideomycetes</taxon>
        <taxon>Pleosporomycetidae</taxon>
        <taxon>Pleosporales</taxon>
        <taxon>Corynesporascaceae</taxon>
        <taxon>Corynespora</taxon>
    </lineage>
</organism>
<feature type="compositionally biased region" description="Basic and acidic residues" evidence="1">
    <location>
        <begin position="172"/>
        <end position="185"/>
    </location>
</feature>
<feature type="region of interest" description="Disordered" evidence="1">
    <location>
        <begin position="1"/>
        <end position="54"/>
    </location>
</feature>
<evidence type="ECO:0000256" key="1">
    <source>
        <dbReference type="SAM" id="MobiDB-lite"/>
    </source>
</evidence>
<feature type="compositionally biased region" description="Acidic residues" evidence="1">
    <location>
        <begin position="160"/>
        <end position="171"/>
    </location>
</feature>
<reference evidence="2 3" key="1">
    <citation type="journal article" date="2018" name="Front. Microbiol.">
        <title>Genome-Wide Analysis of Corynespora cassiicola Leaf Fall Disease Putative Effectors.</title>
        <authorList>
            <person name="Lopez D."/>
            <person name="Ribeiro S."/>
            <person name="Label P."/>
            <person name="Fumanal B."/>
            <person name="Venisse J.S."/>
            <person name="Kohler A."/>
            <person name="de Oliveira R.R."/>
            <person name="Labutti K."/>
            <person name="Lipzen A."/>
            <person name="Lail K."/>
            <person name="Bauer D."/>
            <person name="Ohm R.A."/>
            <person name="Barry K.W."/>
            <person name="Spatafora J."/>
            <person name="Grigoriev I.V."/>
            <person name="Martin F.M."/>
            <person name="Pujade-Renaud V."/>
        </authorList>
    </citation>
    <scope>NUCLEOTIDE SEQUENCE [LARGE SCALE GENOMIC DNA]</scope>
    <source>
        <strain evidence="2 3">Philippines</strain>
    </source>
</reference>
<sequence length="204" mass="22498">MCSRRRESSNSPLSCPISLGECNDDHPVEPDAEQESEHNAEHDDYPSFSTKSTQSICQGSELSILRSDHGLLAPSCRDLGSSTAARKLDGWMQIRIPVGLSRKYFKKNARESLTDEGDGNGGANQDAEQQGESGIWLHDSASPAPFSDEVRRGEVQCGSEQEDRDENDEDDLFRKGYEEGSKGDAESDDEDDLFRRSYQQGSGS</sequence>
<keyword evidence="3" id="KW-1185">Reference proteome</keyword>
<dbReference type="EMBL" id="KZ678130">
    <property type="protein sequence ID" value="PSN72382.1"/>
    <property type="molecule type" value="Genomic_DNA"/>
</dbReference>
<feature type="compositionally biased region" description="Basic and acidic residues" evidence="1">
    <location>
        <begin position="23"/>
        <end position="45"/>
    </location>
</feature>
<evidence type="ECO:0000313" key="2">
    <source>
        <dbReference type="EMBL" id="PSN72382.1"/>
    </source>
</evidence>
<dbReference type="AlphaFoldDB" id="A0A2T2P3Z9"/>
<accession>A0A2T2P3Z9</accession>
<name>A0A2T2P3Z9_CORCC</name>
<evidence type="ECO:0000313" key="3">
    <source>
        <dbReference type="Proteomes" id="UP000240883"/>
    </source>
</evidence>
<gene>
    <name evidence="2" type="ORF">BS50DRAFT_583925</name>
</gene>
<dbReference type="Proteomes" id="UP000240883">
    <property type="component" value="Unassembled WGS sequence"/>
</dbReference>
<feature type="region of interest" description="Disordered" evidence="1">
    <location>
        <begin position="111"/>
        <end position="204"/>
    </location>
</feature>
<protein>
    <submittedName>
        <fullName evidence="2">Uncharacterized protein</fullName>
    </submittedName>
</protein>
<proteinExistence type="predicted"/>